<comment type="subcellular location">
    <subcellularLocation>
        <location evidence="1">Cell membrane</location>
        <topology evidence="1">Single-pass type I membrane protein</topology>
    </subcellularLocation>
</comment>
<evidence type="ECO:0000256" key="6">
    <source>
        <dbReference type="ARBA" id="ARBA00022859"/>
    </source>
</evidence>
<dbReference type="GeneTree" id="ENSGT00940000161500"/>
<dbReference type="EMBL" id="AAGW02015471">
    <property type="status" value="NOT_ANNOTATED_CDS"/>
    <property type="molecule type" value="Genomic_DNA"/>
</dbReference>
<evidence type="ECO:0000256" key="8">
    <source>
        <dbReference type="ARBA" id="ARBA00023130"/>
    </source>
</evidence>
<accession>A0A5F9CNA3</accession>
<dbReference type="SMART" id="SM00406">
    <property type="entry name" value="IGv"/>
    <property type="match status" value="1"/>
</dbReference>
<evidence type="ECO:0000313" key="21">
    <source>
        <dbReference type="Ensembl" id="ENSOCUP00000035010.1"/>
    </source>
</evidence>
<dbReference type="GO" id="GO:0042130">
    <property type="term" value="P:negative regulation of T cell proliferation"/>
    <property type="evidence" value="ECO:0007669"/>
    <property type="project" value="TreeGrafter"/>
</dbReference>
<dbReference type="FunFam" id="2.60.40.10:FF:000582">
    <property type="entry name" value="T-lymphocyte activation antigen CD86"/>
    <property type="match status" value="1"/>
</dbReference>
<name>A0A5F9CNA3_RABIT</name>
<keyword evidence="9 18" id="KW-0472">Membrane</keyword>
<sequence length="336" mass="38180">MEFCFLCVFFFFLSSCSSFSNPHLSFLGAASLRIQAYFNKTADLPCQFTNSQSRSLSELVVFWQDQERLVLYELFLGREKPDNVDPKYIGRTSFDQESWNLQLHNVQIKDKGVYQCFVHHRGAKGLVPIYQMNSELSVLANFTQPEITLISNITRNSAINLTCSSVQGYPEPKKMFFVLKTENATTEYDGVMQKSQDNVTGLYNISISGSITFSDDIRNATIYCVLQTESTETYSQHFPIVPADPVPVEKPRLWIAAVALTLIVVCGIVLFLTLWKRKKEQQPGVVCECETIKMDKAENEHVEERVKIHEPEKFGKAAKCVHRLKTPSSDKSAAHF</sequence>
<dbReference type="GO" id="GO:0034451">
    <property type="term" value="C:centriolar satellite"/>
    <property type="evidence" value="ECO:0007669"/>
    <property type="project" value="Ensembl"/>
</dbReference>
<dbReference type="InterPro" id="IPR013106">
    <property type="entry name" value="Ig_V-set"/>
</dbReference>
<evidence type="ECO:0000256" key="2">
    <source>
        <dbReference type="ARBA" id="ARBA00022475"/>
    </source>
</evidence>
<dbReference type="InterPro" id="IPR051713">
    <property type="entry name" value="T-cell_Activation_Regulation"/>
</dbReference>
<dbReference type="GO" id="GO:0031295">
    <property type="term" value="P:T cell costimulation"/>
    <property type="evidence" value="ECO:0007669"/>
    <property type="project" value="Ensembl"/>
</dbReference>
<dbReference type="InterPro" id="IPR003599">
    <property type="entry name" value="Ig_sub"/>
</dbReference>
<dbReference type="EMBL" id="AAGW02015469">
    <property type="status" value="NOT_ANNOTATED_CDS"/>
    <property type="molecule type" value="Genomic_DNA"/>
</dbReference>
<dbReference type="GO" id="GO:0048018">
    <property type="term" value="F:receptor ligand activity"/>
    <property type="evidence" value="ECO:0007669"/>
    <property type="project" value="Ensembl"/>
</dbReference>
<dbReference type="GO" id="GO:0002250">
    <property type="term" value="P:adaptive immune response"/>
    <property type="evidence" value="ECO:0007669"/>
    <property type="project" value="UniProtKB-KW"/>
</dbReference>
<keyword evidence="8" id="KW-1064">Adaptive immunity</keyword>
<keyword evidence="3 18" id="KW-0812">Transmembrane</keyword>
<gene>
    <name evidence="21" type="primary">CD86</name>
</gene>
<dbReference type="SMART" id="SM00409">
    <property type="entry name" value="IG"/>
    <property type="match status" value="1"/>
</dbReference>
<dbReference type="PROSITE" id="PS50835">
    <property type="entry name" value="IG_LIKE"/>
    <property type="match status" value="1"/>
</dbReference>
<dbReference type="GO" id="GO:0070062">
    <property type="term" value="C:extracellular exosome"/>
    <property type="evidence" value="ECO:0007669"/>
    <property type="project" value="Ensembl"/>
</dbReference>
<dbReference type="PANTHER" id="PTHR25466">
    <property type="entry name" value="T-LYMPHOCYTE ACTIVATION ANTIGEN"/>
    <property type="match status" value="1"/>
</dbReference>
<evidence type="ECO:0000256" key="1">
    <source>
        <dbReference type="ARBA" id="ARBA00004251"/>
    </source>
</evidence>
<dbReference type="PANTHER" id="PTHR25466:SF2">
    <property type="entry name" value="T-LYMPHOCYTE ACTIVATION ANTIGEN CD86"/>
    <property type="match status" value="1"/>
</dbReference>
<dbReference type="GO" id="GO:0071222">
    <property type="term" value="P:cellular response to lipopolysaccharide"/>
    <property type="evidence" value="ECO:0007669"/>
    <property type="project" value="TreeGrafter"/>
</dbReference>
<keyword evidence="4 19" id="KW-0732">Signal</keyword>
<organism evidence="21 22">
    <name type="scientific">Oryctolagus cuniculus</name>
    <name type="common">Rabbit</name>
    <dbReference type="NCBI Taxonomy" id="9986"/>
    <lineage>
        <taxon>Eukaryota</taxon>
        <taxon>Metazoa</taxon>
        <taxon>Chordata</taxon>
        <taxon>Craniata</taxon>
        <taxon>Vertebrata</taxon>
        <taxon>Euteleostomi</taxon>
        <taxon>Mammalia</taxon>
        <taxon>Eutheria</taxon>
        <taxon>Euarchontoglires</taxon>
        <taxon>Glires</taxon>
        <taxon>Lagomorpha</taxon>
        <taxon>Leporidae</taxon>
        <taxon>Oryctolagus</taxon>
    </lineage>
</organism>
<keyword evidence="2" id="KW-1003">Cell membrane</keyword>
<dbReference type="CDD" id="cd16087">
    <property type="entry name" value="IgV_CD86"/>
    <property type="match status" value="1"/>
</dbReference>
<dbReference type="GO" id="GO:0007166">
    <property type="term" value="P:cell surface receptor signaling pathway"/>
    <property type="evidence" value="ECO:0007669"/>
    <property type="project" value="TreeGrafter"/>
</dbReference>
<dbReference type="Bgee" id="ENSOCUG00000011550">
    <property type="expression patterns" value="Expressed in blood and 19 other cell types or tissues"/>
</dbReference>
<dbReference type="SMR" id="A0A5F9CNA3"/>
<evidence type="ECO:0000256" key="13">
    <source>
        <dbReference type="ARBA" id="ARBA00023319"/>
    </source>
</evidence>
<evidence type="ECO:0000256" key="3">
    <source>
        <dbReference type="ARBA" id="ARBA00022692"/>
    </source>
</evidence>
<evidence type="ECO:0000256" key="12">
    <source>
        <dbReference type="ARBA" id="ARBA00023180"/>
    </source>
</evidence>
<evidence type="ECO:0000256" key="17">
    <source>
        <dbReference type="ARBA" id="ARBA00078929"/>
    </source>
</evidence>
<keyword evidence="22" id="KW-1185">Reference proteome</keyword>
<dbReference type="AlphaFoldDB" id="A0A5F9CNA3"/>
<evidence type="ECO:0000256" key="19">
    <source>
        <dbReference type="SAM" id="SignalP"/>
    </source>
</evidence>
<evidence type="ECO:0000313" key="22">
    <source>
        <dbReference type="Proteomes" id="UP000001811"/>
    </source>
</evidence>
<keyword evidence="13" id="KW-0393">Immunoglobulin domain</keyword>
<dbReference type="GO" id="GO:0009897">
    <property type="term" value="C:external side of plasma membrane"/>
    <property type="evidence" value="ECO:0007669"/>
    <property type="project" value="TreeGrafter"/>
</dbReference>
<keyword evidence="10" id="KW-1015">Disulfide bond</keyword>
<keyword evidence="7 18" id="KW-1133">Transmembrane helix</keyword>
<evidence type="ECO:0000256" key="14">
    <source>
        <dbReference type="ARBA" id="ARBA00060284"/>
    </source>
</evidence>
<evidence type="ECO:0000256" key="4">
    <source>
        <dbReference type="ARBA" id="ARBA00022729"/>
    </source>
</evidence>
<comment type="function">
    <text evidence="14">Receptor involved in the costimulatory signal essential for T-lymphocyte proliferation and interleukin-2 production, by binding CD28 or CTLA-4. May play a critical role in the early events of T-cell activation and costimulation of naive T-cells, such as deciding between immunity and anergy that is made by T-cells within 24 hours after activation. Also involved in the regulation of B cells function, plays a role in regulating the level of IgG(1) produced. Upon CD40 engagement, activates NF-kappa-B signaling pathway via phospholipase C and protein kinase C activation.</text>
</comment>
<dbReference type="InterPro" id="IPR036179">
    <property type="entry name" value="Ig-like_dom_sf"/>
</dbReference>
<feature type="signal peptide" evidence="19">
    <location>
        <begin position="1"/>
        <end position="18"/>
    </location>
</feature>
<proteinExistence type="predicted"/>
<dbReference type="FunCoup" id="A0A5F9CNA3">
    <property type="interactions" value="97"/>
</dbReference>
<dbReference type="EMBL" id="AAGW02015470">
    <property type="status" value="NOT_ANNOTATED_CDS"/>
    <property type="molecule type" value="Genomic_DNA"/>
</dbReference>
<evidence type="ECO:0000256" key="9">
    <source>
        <dbReference type="ARBA" id="ARBA00023136"/>
    </source>
</evidence>
<evidence type="ECO:0000256" key="18">
    <source>
        <dbReference type="SAM" id="Phobius"/>
    </source>
</evidence>
<evidence type="ECO:0000259" key="20">
    <source>
        <dbReference type="PROSITE" id="PS50835"/>
    </source>
</evidence>
<dbReference type="InParanoid" id="A0A5F9CNA3"/>
<protein>
    <recommendedName>
        <fullName evidence="16">T-lymphocyte activation antigen CD86</fullName>
    </recommendedName>
    <alternativeName>
        <fullName evidence="17">Activation B7-2 antigen</fullName>
    </alternativeName>
</protein>
<dbReference type="Ensembl" id="ENSOCUT00000049307.1">
    <property type="protein sequence ID" value="ENSOCUP00000035010.1"/>
    <property type="gene ID" value="ENSOCUG00000011550.4"/>
</dbReference>
<dbReference type="FunFam" id="2.60.40.10:FF:000765">
    <property type="entry name" value="CD86 isoform 1"/>
    <property type="match status" value="1"/>
</dbReference>
<keyword evidence="11" id="KW-0675">Receptor</keyword>
<feature type="chain" id="PRO_5023927752" description="T-lymphocyte activation antigen CD86" evidence="19">
    <location>
        <begin position="19"/>
        <end position="336"/>
    </location>
</feature>
<comment type="subunit">
    <text evidence="15">Homodimer. Interacts with MARCH8. Interacts (via cytoplasmic domain) with PHB1 and PHB2; the interactions increases after priming with CD40. Interacts with CD28.</text>
</comment>
<evidence type="ECO:0000256" key="5">
    <source>
        <dbReference type="ARBA" id="ARBA00022843"/>
    </source>
</evidence>
<keyword evidence="6" id="KW-0391">Immunity</keyword>
<keyword evidence="12" id="KW-0325">Glycoprotein</keyword>
<dbReference type="InterPro" id="IPR037677">
    <property type="entry name" value="CD86_IgV"/>
</dbReference>
<feature type="transmembrane region" description="Helical" evidence="18">
    <location>
        <begin position="253"/>
        <end position="275"/>
    </location>
</feature>
<dbReference type="Pfam" id="PF07686">
    <property type="entry name" value="V-set"/>
    <property type="match status" value="1"/>
</dbReference>
<keyword evidence="5" id="KW-0832">Ubl conjugation</keyword>
<reference evidence="21" key="2">
    <citation type="submission" date="2025-08" db="UniProtKB">
        <authorList>
            <consortium name="Ensembl"/>
        </authorList>
    </citation>
    <scope>IDENTIFICATION</scope>
    <source>
        <strain evidence="21">Thorbecke</strain>
    </source>
</reference>
<evidence type="ECO:0000256" key="7">
    <source>
        <dbReference type="ARBA" id="ARBA00022989"/>
    </source>
</evidence>
<dbReference type="SUPFAM" id="SSF48726">
    <property type="entry name" value="Immunoglobulin"/>
    <property type="match status" value="1"/>
</dbReference>
<dbReference type="InterPro" id="IPR013783">
    <property type="entry name" value="Ig-like_fold"/>
</dbReference>
<evidence type="ECO:0000256" key="10">
    <source>
        <dbReference type="ARBA" id="ARBA00023157"/>
    </source>
</evidence>
<evidence type="ECO:0000256" key="11">
    <source>
        <dbReference type="ARBA" id="ARBA00023170"/>
    </source>
</evidence>
<dbReference type="GO" id="GO:0042110">
    <property type="term" value="P:T cell activation"/>
    <property type="evidence" value="ECO:0007669"/>
    <property type="project" value="Ensembl"/>
</dbReference>
<reference evidence="21 22" key="1">
    <citation type="journal article" date="2011" name="Nature">
        <title>A high-resolution map of human evolutionary constraint using 29 mammals.</title>
        <authorList>
            <person name="Lindblad-Toh K."/>
            <person name="Garber M."/>
            <person name="Zuk O."/>
            <person name="Lin M.F."/>
            <person name="Parker B.J."/>
            <person name="Washietl S."/>
            <person name="Kheradpour P."/>
            <person name="Ernst J."/>
            <person name="Jordan G."/>
            <person name="Mauceli E."/>
            <person name="Ward L.D."/>
            <person name="Lowe C.B."/>
            <person name="Holloway A.K."/>
            <person name="Clamp M."/>
            <person name="Gnerre S."/>
            <person name="Alfoldi J."/>
            <person name="Beal K."/>
            <person name="Chang J."/>
            <person name="Clawson H."/>
            <person name="Cuff J."/>
            <person name="Di Palma F."/>
            <person name="Fitzgerald S."/>
            <person name="Flicek P."/>
            <person name="Guttman M."/>
            <person name="Hubisz M.J."/>
            <person name="Jaffe D.B."/>
            <person name="Jungreis I."/>
            <person name="Kent W.J."/>
            <person name="Kostka D."/>
            <person name="Lara M."/>
            <person name="Martins A.L."/>
            <person name="Massingham T."/>
            <person name="Moltke I."/>
            <person name="Raney B.J."/>
            <person name="Rasmussen M.D."/>
            <person name="Robinson J."/>
            <person name="Stark A."/>
            <person name="Vilella A.J."/>
            <person name="Wen J."/>
            <person name="Xie X."/>
            <person name="Zody M.C."/>
            <person name="Baldwin J."/>
            <person name="Bloom T."/>
            <person name="Chin C.W."/>
            <person name="Heiman D."/>
            <person name="Nicol R."/>
            <person name="Nusbaum C."/>
            <person name="Young S."/>
            <person name="Wilkinson J."/>
            <person name="Worley K.C."/>
            <person name="Kovar C.L."/>
            <person name="Muzny D.M."/>
            <person name="Gibbs R.A."/>
            <person name="Cree A."/>
            <person name="Dihn H.H."/>
            <person name="Fowler G."/>
            <person name="Jhangiani S."/>
            <person name="Joshi V."/>
            <person name="Lee S."/>
            <person name="Lewis L.R."/>
            <person name="Nazareth L.V."/>
            <person name="Okwuonu G."/>
            <person name="Santibanez J."/>
            <person name="Warren W.C."/>
            <person name="Mardis E.R."/>
            <person name="Weinstock G.M."/>
            <person name="Wilson R.K."/>
            <person name="Delehaunty K."/>
            <person name="Dooling D."/>
            <person name="Fronik C."/>
            <person name="Fulton L."/>
            <person name="Fulton B."/>
            <person name="Graves T."/>
            <person name="Minx P."/>
            <person name="Sodergren E."/>
            <person name="Birney E."/>
            <person name="Margulies E.H."/>
            <person name="Herrero J."/>
            <person name="Green E.D."/>
            <person name="Haussler D."/>
            <person name="Siepel A."/>
            <person name="Goldman N."/>
            <person name="Pollard K.S."/>
            <person name="Pedersen J.S."/>
            <person name="Lander E.S."/>
            <person name="Kellis M."/>
        </authorList>
    </citation>
    <scope>NUCLEOTIDE SEQUENCE [LARGE SCALE GENOMIC DNA]</scope>
    <source>
        <strain evidence="21 22">Thorbecke inbred</strain>
    </source>
</reference>
<evidence type="ECO:0000256" key="15">
    <source>
        <dbReference type="ARBA" id="ARBA00062369"/>
    </source>
</evidence>
<reference evidence="21" key="3">
    <citation type="submission" date="2025-09" db="UniProtKB">
        <authorList>
            <consortium name="Ensembl"/>
        </authorList>
    </citation>
    <scope>IDENTIFICATION</scope>
    <source>
        <strain evidence="21">Thorbecke</strain>
    </source>
</reference>
<dbReference type="Proteomes" id="UP000001811">
    <property type="component" value="Chromosome 14"/>
</dbReference>
<dbReference type="InterPro" id="IPR007110">
    <property type="entry name" value="Ig-like_dom"/>
</dbReference>
<dbReference type="Gene3D" id="2.60.40.10">
    <property type="entry name" value="Immunoglobulins"/>
    <property type="match status" value="2"/>
</dbReference>
<evidence type="ECO:0000256" key="16">
    <source>
        <dbReference type="ARBA" id="ARBA00074065"/>
    </source>
</evidence>
<dbReference type="GO" id="GO:0042102">
    <property type="term" value="P:positive regulation of T cell proliferation"/>
    <property type="evidence" value="ECO:0007669"/>
    <property type="project" value="TreeGrafter"/>
</dbReference>
<feature type="domain" description="Ig-like" evidence="20">
    <location>
        <begin position="22"/>
        <end position="133"/>
    </location>
</feature>